<gene>
    <name evidence="1" type="ORF">DP107_05365</name>
</gene>
<evidence type="ECO:0000313" key="2">
    <source>
        <dbReference type="Proteomes" id="UP000319894"/>
    </source>
</evidence>
<comment type="caution">
    <text evidence="1">The sequence shown here is derived from an EMBL/GenBank/DDBJ whole genome shotgun (WGS) entry which is preliminary data.</text>
</comment>
<keyword evidence="2" id="KW-1185">Reference proteome</keyword>
<protein>
    <submittedName>
        <fullName evidence="1">Uncharacterized protein</fullName>
    </submittedName>
</protein>
<sequence>MEFEDGRLAHNTVYDGPTARQVGLLAGEDSLPDRALVAGVGGVTEPRTEPLDCPLPPHRSGCRVSCLRVEV</sequence>
<dbReference type="AlphaFoldDB" id="A0A554ND38"/>
<evidence type="ECO:0000313" key="1">
    <source>
        <dbReference type="EMBL" id="TSD15278.1"/>
    </source>
</evidence>
<dbReference type="Proteomes" id="UP000319894">
    <property type="component" value="Unassembled WGS sequence"/>
</dbReference>
<dbReference type="EMBL" id="QMDX01000002">
    <property type="protein sequence ID" value="TSD15278.1"/>
    <property type="molecule type" value="Genomic_DNA"/>
</dbReference>
<reference evidence="1 2" key="1">
    <citation type="submission" date="2018-06" db="EMBL/GenBank/DDBJ databases">
        <title>Natronomonas sp. F16-60 a new haloarchaeon isolated from a solar saltern of Isla Cristina, Huelva, Spain.</title>
        <authorList>
            <person name="Duran-Viseras A."/>
            <person name="Sanchez-Porro C."/>
            <person name="Ventosa A."/>
        </authorList>
    </citation>
    <scope>NUCLEOTIDE SEQUENCE [LARGE SCALE GENOMIC DNA]</scope>
    <source>
        <strain evidence="1 2">F16-60</strain>
    </source>
</reference>
<accession>A0A554ND38</accession>
<dbReference type="RefSeq" id="WP_144261119.1">
    <property type="nucleotide sequence ID" value="NZ_QMDX01000002.1"/>
</dbReference>
<proteinExistence type="predicted"/>
<name>A0A554ND38_9EURY</name>
<dbReference type="InParanoid" id="A0A554ND38"/>
<organism evidence="1 2">
    <name type="scientific">Haloglomus irregulare</name>
    <dbReference type="NCBI Taxonomy" id="2234134"/>
    <lineage>
        <taxon>Archaea</taxon>
        <taxon>Methanobacteriati</taxon>
        <taxon>Methanobacteriota</taxon>
        <taxon>Stenosarchaea group</taxon>
        <taxon>Halobacteria</taxon>
        <taxon>Halobacteriales</taxon>
        <taxon>Natronomonadaceae</taxon>
        <taxon>Haloglomus</taxon>
    </lineage>
</organism>